<feature type="domain" description="Integrase core" evidence="1">
    <location>
        <begin position="65"/>
        <end position="241"/>
    </location>
</feature>
<accession>A0A9D4FM99</accession>
<dbReference type="InterPro" id="IPR058913">
    <property type="entry name" value="Integrase_dom_put"/>
</dbReference>
<proteinExistence type="predicted"/>
<dbReference type="PANTHER" id="PTHR46791:SF13">
    <property type="entry name" value="CLR5 DOMAIN-CONTAINING PROTEIN"/>
    <property type="match status" value="1"/>
</dbReference>
<organism evidence="2 3">
    <name type="scientific">Dreissena polymorpha</name>
    <name type="common">Zebra mussel</name>
    <name type="synonym">Mytilus polymorpha</name>
    <dbReference type="NCBI Taxonomy" id="45954"/>
    <lineage>
        <taxon>Eukaryota</taxon>
        <taxon>Metazoa</taxon>
        <taxon>Spiralia</taxon>
        <taxon>Lophotrochozoa</taxon>
        <taxon>Mollusca</taxon>
        <taxon>Bivalvia</taxon>
        <taxon>Autobranchia</taxon>
        <taxon>Heteroconchia</taxon>
        <taxon>Euheterodonta</taxon>
        <taxon>Imparidentia</taxon>
        <taxon>Neoheterodontei</taxon>
        <taxon>Myida</taxon>
        <taxon>Dreissenoidea</taxon>
        <taxon>Dreissenidae</taxon>
        <taxon>Dreissena</taxon>
    </lineage>
</organism>
<dbReference type="AlphaFoldDB" id="A0A9D4FM99"/>
<dbReference type="EMBL" id="JAIWYP010000007">
    <property type="protein sequence ID" value="KAH3801400.1"/>
    <property type="molecule type" value="Genomic_DNA"/>
</dbReference>
<name>A0A9D4FM99_DREPO</name>
<dbReference type="Pfam" id="PF24764">
    <property type="entry name" value="rva_4"/>
    <property type="match status" value="1"/>
</dbReference>
<comment type="caution">
    <text evidence="2">The sequence shown here is derived from an EMBL/GenBank/DDBJ whole genome shotgun (WGS) entry which is preliminary data.</text>
</comment>
<gene>
    <name evidence="2" type="ORF">DPMN_155050</name>
</gene>
<protein>
    <recommendedName>
        <fullName evidence="1">Integrase core domain-containing protein</fullName>
    </recommendedName>
</protein>
<reference evidence="2" key="2">
    <citation type="submission" date="2020-11" db="EMBL/GenBank/DDBJ databases">
        <authorList>
            <person name="McCartney M.A."/>
            <person name="Auch B."/>
            <person name="Kono T."/>
            <person name="Mallez S."/>
            <person name="Becker A."/>
            <person name="Gohl D.M."/>
            <person name="Silverstein K.A.T."/>
            <person name="Koren S."/>
            <person name="Bechman K.B."/>
            <person name="Herman A."/>
            <person name="Abrahante J.E."/>
            <person name="Garbe J."/>
        </authorList>
    </citation>
    <scope>NUCLEOTIDE SEQUENCE</scope>
    <source>
        <strain evidence="2">Duluth1</strain>
        <tissue evidence="2">Whole animal</tissue>
    </source>
</reference>
<evidence type="ECO:0000259" key="1">
    <source>
        <dbReference type="Pfam" id="PF24764"/>
    </source>
</evidence>
<sequence>MASVTHFIQNELLQSGQLHGYRMMAARCKESGLNVRMEDVRIILLHLDPVGVSLRRSRSIRRRAYYAAGPNFIWHFDGYDKLKPFGLCISGCICGFSRRLIRLNVYHTNNNPRVIGGYYLEAVKIHDGCPRFVRGDYGTENEHVRNFQTFFRRDSPDHDRAYIDGASTANQRIENWWGYLRRHHMQYWIEQLRDLQDIDSFSGDFLDRSLVQFCFLALIQVKIQYYTYSLGKRKLSGSSELTYPIFYHPTPYIILECRHTF</sequence>
<dbReference type="Proteomes" id="UP000828390">
    <property type="component" value="Unassembled WGS sequence"/>
</dbReference>
<dbReference type="PANTHER" id="PTHR46791">
    <property type="entry name" value="EXPRESSED PROTEIN"/>
    <property type="match status" value="1"/>
</dbReference>
<keyword evidence="3" id="KW-1185">Reference proteome</keyword>
<evidence type="ECO:0000313" key="3">
    <source>
        <dbReference type="Proteomes" id="UP000828390"/>
    </source>
</evidence>
<evidence type="ECO:0000313" key="2">
    <source>
        <dbReference type="EMBL" id="KAH3801400.1"/>
    </source>
</evidence>
<reference evidence="2" key="1">
    <citation type="journal article" date="2019" name="bioRxiv">
        <title>The Genome of the Zebra Mussel, Dreissena polymorpha: A Resource for Invasive Species Research.</title>
        <authorList>
            <person name="McCartney M.A."/>
            <person name="Auch B."/>
            <person name="Kono T."/>
            <person name="Mallez S."/>
            <person name="Zhang Y."/>
            <person name="Obille A."/>
            <person name="Becker A."/>
            <person name="Abrahante J.E."/>
            <person name="Garbe J."/>
            <person name="Badalamenti J.P."/>
            <person name="Herman A."/>
            <person name="Mangelson H."/>
            <person name="Liachko I."/>
            <person name="Sullivan S."/>
            <person name="Sone E.D."/>
            <person name="Koren S."/>
            <person name="Silverstein K.A.T."/>
            <person name="Beckman K.B."/>
            <person name="Gohl D.M."/>
        </authorList>
    </citation>
    <scope>NUCLEOTIDE SEQUENCE</scope>
    <source>
        <strain evidence="2">Duluth1</strain>
        <tissue evidence="2">Whole animal</tissue>
    </source>
</reference>